<organism evidence="2">
    <name type="scientific">Sesamum radiatum</name>
    <name type="common">Black benniseed</name>
    <dbReference type="NCBI Taxonomy" id="300843"/>
    <lineage>
        <taxon>Eukaryota</taxon>
        <taxon>Viridiplantae</taxon>
        <taxon>Streptophyta</taxon>
        <taxon>Embryophyta</taxon>
        <taxon>Tracheophyta</taxon>
        <taxon>Spermatophyta</taxon>
        <taxon>Magnoliopsida</taxon>
        <taxon>eudicotyledons</taxon>
        <taxon>Gunneridae</taxon>
        <taxon>Pentapetalae</taxon>
        <taxon>asterids</taxon>
        <taxon>lamiids</taxon>
        <taxon>Lamiales</taxon>
        <taxon>Pedaliaceae</taxon>
        <taxon>Sesamum</taxon>
    </lineage>
</organism>
<dbReference type="EMBL" id="JACGWJ010000029">
    <property type="protein sequence ID" value="KAL0303667.1"/>
    <property type="molecule type" value="Genomic_DNA"/>
</dbReference>
<sequence>MHLRWSQLEALELWWPSSLARGTLSGVACAEVVQLGSARGLELGLLSGAGASSSLRLCLEVKPRLARAPTLSPARDT</sequence>
<dbReference type="AlphaFoldDB" id="A0AAW2KBR1"/>
<comment type="caution">
    <text evidence="2">The sequence shown here is derived from an EMBL/GenBank/DDBJ whole genome shotgun (WGS) entry which is preliminary data.</text>
</comment>
<protein>
    <submittedName>
        <fullName evidence="2">Uncharacterized protein</fullName>
    </submittedName>
</protein>
<reference evidence="2" key="1">
    <citation type="submission" date="2020-06" db="EMBL/GenBank/DDBJ databases">
        <authorList>
            <person name="Li T."/>
            <person name="Hu X."/>
            <person name="Zhang T."/>
            <person name="Song X."/>
            <person name="Zhang H."/>
            <person name="Dai N."/>
            <person name="Sheng W."/>
            <person name="Hou X."/>
            <person name="Wei L."/>
        </authorList>
    </citation>
    <scope>NUCLEOTIDE SEQUENCE</scope>
    <source>
        <strain evidence="2">G02</strain>
        <tissue evidence="2">Leaf</tissue>
    </source>
</reference>
<keyword evidence="1" id="KW-0732">Signal</keyword>
<gene>
    <name evidence="2" type="ORF">Sradi_6234800</name>
</gene>
<feature type="signal peptide" evidence="1">
    <location>
        <begin position="1"/>
        <end position="20"/>
    </location>
</feature>
<name>A0AAW2KBR1_SESRA</name>
<evidence type="ECO:0000313" key="2">
    <source>
        <dbReference type="EMBL" id="KAL0303667.1"/>
    </source>
</evidence>
<reference evidence="2" key="2">
    <citation type="journal article" date="2024" name="Plant">
        <title>Genomic evolution and insights into agronomic trait innovations of Sesamum species.</title>
        <authorList>
            <person name="Miao H."/>
            <person name="Wang L."/>
            <person name="Qu L."/>
            <person name="Liu H."/>
            <person name="Sun Y."/>
            <person name="Le M."/>
            <person name="Wang Q."/>
            <person name="Wei S."/>
            <person name="Zheng Y."/>
            <person name="Lin W."/>
            <person name="Duan Y."/>
            <person name="Cao H."/>
            <person name="Xiong S."/>
            <person name="Wang X."/>
            <person name="Wei L."/>
            <person name="Li C."/>
            <person name="Ma Q."/>
            <person name="Ju M."/>
            <person name="Zhao R."/>
            <person name="Li G."/>
            <person name="Mu C."/>
            <person name="Tian Q."/>
            <person name="Mei H."/>
            <person name="Zhang T."/>
            <person name="Gao T."/>
            <person name="Zhang H."/>
        </authorList>
    </citation>
    <scope>NUCLEOTIDE SEQUENCE</scope>
    <source>
        <strain evidence="2">G02</strain>
    </source>
</reference>
<accession>A0AAW2KBR1</accession>
<evidence type="ECO:0000256" key="1">
    <source>
        <dbReference type="SAM" id="SignalP"/>
    </source>
</evidence>
<proteinExistence type="predicted"/>
<feature type="chain" id="PRO_5043845118" evidence="1">
    <location>
        <begin position="21"/>
        <end position="77"/>
    </location>
</feature>